<dbReference type="EMBL" id="SHNP01000001">
    <property type="protein sequence ID" value="MCX2972737.1"/>
    <property type="molecule type" value="Genomic_DNA"/>
</dbReference>
<protein>
    <recommendedName>
        <fullName evidence="4">Chromosome partition protein Smc</fullName>
    </recommendedName>
</protein>
<feature type="coiled-coil region" evidence="1">
    <location>
        <begin position="366"/>
        <end position="393"/>
    </location>
</feature>
<evidence type="ECO:0008006" key="4">
    <source>
        <dbReference type="Google" id="ProtNLM"/>
    </source>
</evidence>
<sequence length="416" mass="47064">MKNFDLTFKGDILPNYDPAHVREGLAELFQVRDPLVMDELFSGGTFVLRSNLGRKSAADYFRKITDIGGVAELVPTESSAIPTDAPKQQVMTRVQKENTGVFFASSPHRARKGEIISDPAVDALLEPEETSATILEPAVPPANEILAKLQDLKLDAKTSHKSKLKQLSQMQKEVKDENASALKNVEVEREAALLAAKEEFARLQQLEAESKEQLDKSLSILSAEEAEKKHKLQRQIKQVNEQTATALKKDEGTATQLEIDRSTCQKLAEETIESLKAKIAASEAQVKRDLLAIDRLQQEAGAVLQQEQARLAMKAESLQGAYQQAINSLRIQRQEHEQQQMTEVSEIRHLRQLADRAREDRLAELWKKEQQLNNKVQERLNELEKIRARHEQSLDARLRRFKEEEEKIKRGEVALT</sequence>
<dbReference type="Proteomes" id="UP001143307">
    <property type="component" value="Unassembled WGS sequence"/>
</dbReference>
<feature type="coiled-coil region" evidence="1">
    <location>
        <begin position="164"/>
        <end position="299"/>
    </location>
</feature>
<accession>A0ABT3STS0</accession>
<evidence type="ECO:0000313" key="2">
    <source>
        <dbReference type="EMBL" id="MCX2972737.1"/>
    </source>
</evidence>
<keyword evidence="1" id="KW-0175">Coiled coil</keyword>
<comment type="caution">
    <text evidence="2">The sequence shown here is derived from an EMBL/GenBank/DDBJ whole genome shotgun (WGS) entry which is preliminary data.</text>
</comment>
<evidence type="ECO:0000256" key="1">
    <source>
        <dbReference type="SAM" id="Coils"/>
    </source>
</evidence>
<proteinExistence type="predicted"/>
<dbReference type="RefSeq" id="WP_279251712.1">
    <property type="nucleotide sequence ID" value="NZ_SHNP01000001.1"/>
</dbReference>
<gene>
    <name evidence="2" type="ORF">EYC87_03940</name>
</gene>
<organism evidence="2 3">
    <name type="scientific">Candidatus Seongchinamella marina</name>
    <dbReference type="NCBI Taxonomy" id="2518990"/>
    <lineage>
        <taxon>Bacteria</taxon>
        <taxon>Pseudomonadati</taxon>
        <taxon>Pseudomonadota</taxon>
        <taxon>Gammaproteobacteria</taxon>
        <taxon>Cellvibrionales</taxon>
        <taxon>Halieaceae</taxon>
        <taxon>Seongchinamella</taxon>
    </lineage>
</organism>
<reference evidence="2" key="1">
    <citation type="submission" date="2019-02" db="EMBL/GenBank/DDBJ databases">
        <authorList>
            <person name="Li S.-H."/>
        </authorList>
    </citation>
    <scope>NUCLEOTIDE SEQUENCE</scope>
    <source>
        <strain evidence="2">IMCC8485</strain>
    </source>
</reference>
<keyword evidence="3" id="KW-1185">Reference proteome</keyword>
<name>A0ABT3STS0_9GAMM</name>
<evidence type="ECO:0000313" key="3">
    <source>
        <dbReference type="Proteomes" id="UP001143307"/>
    </source>
</evidence>